<dbReference type="SUPFAM" id="SSF116734">
    <property type="entry name" value="DNA methylase specificity domain"/>
    <property type="match status" value="1"/>
</dbReference>
<dbReference type="Gene3D" id="1.10.287.1120">
    <property type="entry name" value="Bipartite methylase S protein"/>
    <property type="match status" value="1"/>
</dbReference>
<evidence type="ECO:0008006" key="5">
    <source>
        <dbReference type="Google" id="ProtNLM"/>
    </source>
</evidence>
<comment type="caution">
    <text evidence="3">The sequence shown here is derived from an EMBL/GenBank/DDBJ whole genome shotgun (WGS) entry which is preliminary data.</text>
</comment>
<evidence type="ECO:0000256" key="1">
    <source>
        <dbReference type="ARBA" id="ARBA00022747"/>
    </source>
</evidence>
<reference evidence="3 4" key="1">
    <citation type="submission" date="2023-06" db="EMBL/GenBank/DDBJ databases">
        <title>Roseiconus lacunae JC819 isolated from Gulf of Mannar region, Tamil Nadu.</title>
        <authorList>
            <person name="Pk S."/>
            <person name="Ch S."/>
            <person name="Ch V.R."/>
        </authorList>
    </citation>
    <scope>NUCLEOTIDE SEQUENCE [LARGE SCALE GENOMIC DNA]</scope>
    <source>
        <strain evidence="3 4">JC819</strain>
    </source>
</reference>
<evidence type="ECO:0000313" key="4">
    <source>
        <dbReference type="Proteomes" id="UP001239462"/>
    </source>
</evidence>
<organism evidence="3 4">
    <name type="scientific">Roseiconus lacunae</name>
    <dbReference type="NCBI Taxonomy" id="2605694"/>
    <lineage>
        <taxon>Bacteria</taxon>
        <taxon>Pseudomonadati</taxon>
        <taxon>Planctomycetota</taxon>
        <taxon>Planctomycetia</taxon>
        <taxon>Pirellulales</taxon>
        <taxon>Pirellulaceae</taxon>
        <taxon>Roseiconus</taxon>
    </lineage>
</organism>
<sequence length="79" mass="8904">MPSLNNGVMEDLVLAFPSVNEQDEIFRRLDAVSGVLENLLERMRKLISLKTSLMQDFHTGKKQVSLLLHVDVTEDAVHA</sequence>
<proteinExistence type="predicted"/>
<keyword evidence="4" id="KW-1185">Reference proteome</keyword>
<evidence type="ECO:0000313" key="3">
    <source>
        <dbReference type="EMBL" id="MDM4015664.1"/>
    </source>
</evidence>
<dbReference type="Proteomes" id="UP001239462">
    <property type="component" value="Unassembled WGS sequence"/>
</dbReference>
<protein>
    <recommendedName>
        <fullName evidence="5">Restriction endonuclease subunit S</fullName>
    </recommendedName>
</protein>
<gene>
    <name evidence="3" type="ORF">QTN89_09505</name>
</gene>
<keyword evidence="1" id="KW-0680">Restriction system</keyword>
<dbReference type="InterPro" id="IPR044946">
    <property type="entry name" value="Restrct_endonuc_typeI_TRD_sf"/>
</dbReference>
<name>A0ABT7PHA0_9BACT</name>
<dbReference type="Gene3D" id="3.90.220.20">
    <property type="entry name" value="DNA methylase specificity domains"/>
    <property type="match status" value="1"/>
</dbReference>
<evidence type="ECO:0000256" key="2">
    <source>
        <dbReference type="ARBA" id="ARBA00023125"/>
    </source>
</evidence>
<accession>A0ABT7PHA0</accession>
<dbReference type="RefSeq" id="WP_289163166.1">
    <property type="nucleotide sequence ID" value="NZ_JASZZN010000006.1"/>
</dbReference>
<keyword evidence="2" id="KW-0238">DNA-binding</keyword>
<dbReference type="EMBL" id="JASZZN010000006">
    <property type="protein sequence ID" value="MDM4015664.1"/>
    <property type="molecule type" value="Genomic_DNA"/>
</dbReference>